<accession>A0A286URV7</accession>
<dbReference type="GO" id="GO:0008023">
    <property type="term" value="C:transcription elongation factor complex"/>
    <property type="evidence" value="ECO:0007669"/>
    <property type="project" value="TreeGrafter"/>
</dbReference>
<evidence type="ECO:0000256" key="6">
    <source>
        <dbReference type="ARBA" id="ARBA00022490"/>
    </source>
</evidence>
<dbReference type="AlphaFoldDB" id="A0A286URV7"/>
<dbReference type="FunCoup" id="A0A286URV7">
    <property type="interactions" value="540"/>
</dbReference>
<dbReference type="PANTHER" id="PTHR12896:SF1">
    <property type="entry name" value="ELONGATOR COMPLEX PROTEIN 4"/>
    <property type="match status" value="1"/>
</dbReference>
<evidence type="ECO:0000256" key="3">
    <source>
        <dbReference type="ARBA" id="ARBA00005043"/>
    </source>
</evidence>
<evidence type="ECO:0000313" key="10">
    <source>
        <dbReference type="Proteomes" id="UP000217199"/>
    </source>
</evidence>
<gene>
    <name evidence="9" type="ORF">PNOK_0216200</name>
</gene>
<comment type="subcellular location">
    <subcellularLocation>
        <location evidence="2">Cytoplasm</location>
    </subcellularLocation>
    <subcellularLocation>
        <location evidence="1">Nucleus</location>
    </subcellularLocation>
</comment>
<comment type="pathway">
    <text evidence="3">tRNA modification; 5-methoxycarbonylmethyl-2-thiouridine-tRNA biosynthesis.</text>
</comment>
<keyword evidence="6" id="KW-0963">Cytoplasm</keyword>
<proteinExistence type="inferred from homology"/>
<keyword evidence="7" id="KW-0819">tRNA processing</keyword>
<evidence type="ECO:0000256" key="8">
    <source>
        <dbReference type="ARBA" id="ARBA00023242"/>
    </source>
</evidence>
<dbReference type="PANTHER" id="PTHR12896">
    <property type="entry name" value="PAX6 NEIGHBOR PROTEIN PAXNEB"/>
    <property type="match status" value="1"/>
</dbReference>
<evidence type="ECO:0000256" key="5">
    <source>
        <dbReference type="ARBA" id="ARBA00020265"/>
    </source>
</evidence>
<evidence type="ECO:0000256" key="2">
    <source>
        <dbReference type="ARBA" id="ARBA00004496"/>
    </source>
</evidence>
<dbReference type="InParanoid" id="A0A286URV7"/>
<dbReference type="CDD" id="cd19494">
    <property type="entry name" value="Elp4"/>
    <property type="match status" value="1"/>
</dbReference>
<dbReference type="Proteomes" id="UP000217199">
    <property type="component" value="Unassembled WGS sequence"/>
</dbReference>
<dbReference type="InterPro" id="IPR027417">
    <property type="entry name" value="P-loop_NTPase"/>
</dbReference>
<dbReference type="OrthoDB" id="289162at2759"/>
<sequence length="437" mass="48361">MSPANSSIHITSSGVPSLDDVLGGGIQLGTDLLLLNPDPHSAHTDLLQKYFISQGLASGHKVHVFDYEAKSLVETCMWIPGESAMRTTEEDERPKDEEDKVKIAWRYENMQKFKTTVASKDSDQEDYCRPFDLSSRIPPDIIRDCMGSGQLNFEETYDETVDDVYRIIIERIEYILSSAYPSSPSQDQAVTRICIPNFSGPHWGDPTPEKIIWFLFRLRGILRKYVSACTCISLPSYLSTDIGNSEGWVEKLAWSTDACIALNSSSADPSASALHPSHHGLLKIHRLPCVQTLVPASDRFSTLRGLSTPSASISSGGVGENNLAFKCTRKRFVIETFHLDIEGGVGERRTAPASSIVFETDHVDQKSIPHQHTNGPQNGTSAVTIEVETAGTVKTSKETHETKVEIPTTVPADNKIGIKKKQKKRVGFQVERPELEF</sequence>
<comment type="caution">
    <text evidence="9">The sequence shown here is derived from an EMBL/GenBank/DDBJ whole genome shotgun (WGS) entry which is preliminary data.</text>
</comment>
<evidence type="ECO:0000313" key="9">
    <source>
        <dbReference type="EMBL" id="PAV22205.1"/>
    </source>
</evidence>
<dbReference type="UniPathway" id="UPA00988"/>
<protein>
    <recommendedName>
        <fullName evidence="5">Elongator complex protein 4</fullName>
    </recommendedName>
</protein>
<keyword evidence="10" id="KW-1185">Reference proteome</keyword>
<organism evidence="9 10">
    <name type="scientific">Pyrrhoderma noxium</name>
    <dbReference type="NCBI Taxonomy" id="2282107"/>
    <lineage>
        <taxon>Eukaryota</taxon>
        <taxon>Fungi</taxon>
        <taxon>Dikarya</taxon>
        <taxon>Basidiomycota</taxon>
        <taxon>Agaricomycotina</taxon>
        <taxon>Agaricomycetes</taxon>
        <taxon>Hymenochaetales</taxon>
        <taxon>Hymenochaetaceae</taxon>
        <taxon>Pyrrhoderma</taxon>
    </lineage>
</organism>
<dbReference type="STRING" id="2282107.A0A286URV7"/>
<evidence type="ECO:0000256" key="7">
    <source>
        <dbReference type="ARBA" id="ARBA00022694"/>
    </source>
</evidence>
<dbReference type="GO" id="GO:0002098">
    <property type="term" value="P:tRNA wobble uridine modification"/>
    <property type="evidence" value="ECO:0007669"/>
    <property type="project" value="InterPro"/>
</dbReference>
<dbReference type="InterPro" id="IPR008728">
    <property type="entry name" value="Elongator_complex_protein_4"/>
</dbReference>
<comment type="similarity">
    <text evidence="4">Belongs to the ELP4 family.</text>
</comment>
<dbReference type="GO" id="GO:0033588">
    <property type="term" value="C:elongator holoenzyme complex"/>
    <property type="evidence" value="ECO:0007669"/>
    <property type="project" value="InterPro"/>
</dbReference>
<dbReference type="Pfam" id="PF05625">
    <property type="entry name" value="PAXNEB"/>
    <property type="match status" value="1"/>
</dbReference>
<dbReference type="GO" id="GO:0005737">
    <property type="term" value="C:cytoplasm"/>
    <property type="evidence" value="ECO:0007669"/>
    <property type="project" value="UniProtKB-SubCell"/>
</dbReference>
<name>A0A286URV7_9AGAM</name>
<evidence type="ECO:0000256" key="4">
    <source>
        <dbReference type="ARBA" id="ARBA00007573"/>
    </source>
</evidence>
<evidence type="ECO:0000256" key="1">
    <source>
        <dbReference type="ARBA" id="ARBA00004123"/>
    </source>
</evidence>
<keyword evidence="8" id="KW-0539">Nucleus</keyword>
<dbReference type="EMBL" id="NBII01000002">
    <property type="protein sequence ID" value="PAV22205.1"/>
    <property type="molecule type" value="Genomic_DNA"/>
</dbReference>
<reference evidence="9 10" key="1">
    <citation type="journal article" date="2017" name="Mol. Ecol.">
        <title>Comparative and population genomic landscape of Phellinus noxius: A hypervariable fungus causing root rot in trees.</title>
        <authorList>
            <person name="Chung C.L."/>
            <person name="Lee T.J."/>
            <person name="Akiba M."/>
            <person name="Lee H.H."/>
            <person name="Kuo T.H."/>
            <person name="Liu D."/>
            <person name="Ke H.M."/>
            <person name="Yokoi T."/>
            <person name="Roa M.B."/>
            <person name="Lu M.J."/>
            <person name="Chang Y.Y."/>
            <person name="Ann P.J."/>
            <person name="Tsai J.N."/>
            <person name="Chen C.Y."/>
            <person name="Tzean S.S."/>
            <person name="Ota Y."/>
            <person name="Hattori T."/>
            <person name="Sahashi N."/>
            <person name="Liou R.F."/>
            <person name="Kikuchi T."/>
            <person name="Tsai I.J."/>
        </authorList>
    </citation>
    <scope>NUCLEOTIDE SEQUENCE [LARGE SCALE GENOMIC DNA]</scope>
    <source>
        <strain evidence="9 10">FFPRI411160</strain>
    </source>
</reference>
<dbReference type="Gene3D" id="3.40.50.300">
    <property type="entry name" value="P-loop containing nucleotide triphosphate hydrolases"/>
    <property type="match status" value="1"/>
</dbReference>